<feature type="binding site" evidence="4">
    <location>
        <position position="65"/>
    </location>
    <ligand>
        <name>Mg(2+)</name>
        <dbReference type="ChEBI" id="CHEBI:18420"/>
        <label>1</label>
    </ligand>
</feature>
<evidence type="ECO:0000256" key="4">
    <source>
        <dbReference type="HAMAP-Rule" id="MF_02095"/>
    </source>
</evidence>
<evidence type="ECO:0000256" key="1">
    <source>
        <dbReference type="ARBA" id="ARBA00001625"/>
    </source>
</evidence>
<comment type="caution">
    <text evidence="5">The sequence shown here is derived from an EMBL/GenBank/DDBJ whole genome shotgun (WGS) entry which is preliminary data.</text>
</comment>
<feature type="binding site" evidence="4">
    <location>
        <position position="87"/>
    </location>
    <ligand>
        <name>Mg(2+)</name>
        <dbReference type="ChEBI" id="CHEBI:18420"/>
        <label>1</label>
    </ligand>
</feature>
<evidence type="ECO:0000256" key="2">
    <source>
        <dbReference type="ARBA" id="ARBA00022723"/>
    </source>
</evidence>
<gene>
    <name evidence="4" type="primary">cysQ</name>
    <name evidence="5" type="ORF">Y10_10170</name>
</gene>
<dbReference type="EMBL" id="BRVO01000001">
    <property type="protein sequence ID" value="GLB48649.1"/>
    <property type="molecule type" value="Genomic_DNA"/>
</dbReference>
<dbReference type="SUPFAM" id="SSF56655">
    <property type="entry name" value="Carbohydrate phosphatase"/>
    <property type="match status" value="1"/>
</dbReference>
<dbReference type="PANTHER" id="PTHR43028">
    <property type="entry name" value="3'(2'),5'-BISPHOSPHATE NUCLEOTIDASE 1"/>
    <property type="match status" value="1"/>
</dbReference>
<comment type="function">
    <text evidence="4">Converts adenosine-3',5'-bisphosphate (PAP) to AMP.</text>
</comment>
<dbReference type="InterPro" id="IPR000760">
    <property type="entry name" value="Inositol_monophosphatase-like"/>
</dbReference>
<keyword evidence="4" id="KW-0472">Membrane</keyword>
<keyword evidence="4" id="KW-1003">Cell membrane</keyword>
<comment type="cofactor">
    <cofactor evidence="4">
        <name>Mg(2+)</name>
        <dbReference type="ChEBI" id="CHEBI:18420"/>
    </cofactor>
</comment>
<keyword evidence="3 4" id="KW-0460">Magnesium</keyword>
<feature type="binding site" evidence="4">
    <location>
        <position position="85"/>
    </location>
    <ligand>
        <name>Mg(2+)</name>
        <dbReference type="ChEBI" id="CHEBI:18420"/>
        <label>2</label>
    </ligand>
</feature>
<feature type="binding site" evidence="4">
    <location>
        <begin position="87"/>
        <end position="90"/>
    </location>
    <ligand>
        <name>substrate</name>
    </ligand>
</feature>
<feature type="binding site" evidence="4">
    <location>
        <position position="88"/>
    </location>
    <ligand>
        <name>Mg(2+)</name>
        <dbReference type="ChEBI" id="CHEBI:18420"/>
        <label>2</label>
    </ligand>
</feature>
<proteinExistence type="inferred from homology"/>
<feature type="binding site" evidence="4">
    <location>
        <position position="85"/>
    </location>
    <ligand>
        <name>Mg(2+)</name>
        <dbReference type="ChEBI" id="CHEBI:18420"/>
        <label>1</label>
    </ligand>
</feature>
<dbReference type="InterPro" id="IPR020583">
    <property type="entry name" value="Inositol_monoP_metal-BS"/>
</dbReference>
<feature type="binding site" evidence="4">
    <location>
        <position position="226"/>
    </location>
    <ligand>
        <name>Mg(2+)</name>
        <dbReference type="ChEBI" id="CHEBI:18420"/>
        <label>2</label>
    </ligand>
</feature>
<keyword evidence="6" id="KW-1185">Reference proteome</keyword>
<dbReference type="RefSeq" id="WP_281764283.1">
    <property type="nucleotide sequence ID" value="NZ_BRVO01000001.1"/>
</dbReference>
<dbReference type="Proteomes" id="UP001143543">
    <property type="component" value="Unassembled WGS sequence"/>
</dbReference>
<dbReference type="InterPro" id="IPR050725">
    <property type="entry name" value="CysQ/Inositol_MonoPase"/>
</dbReference>
<reference evidence="5" key="1">
    <citation type="submission" date="2022-07" db="EMBL/GenBank/DDBJ databases">
        <title>Taxonomy of Novel Oxalotrophic and Methylotrophic Bacteria.</title>
        <authorList>
            <person name="Sahin N."/>
            <person name="Tani A."/>
        </authorList>
    </citation>
    <scope>NUCLEOTIDE SEQUENCE</scope>
    <source>
        <strain evidence="5">Y10</strain>
    </source>
</reference>
<feature type="binding site" evidence="4">
    <location>
        <position position="65"/>
    </location>
    <ligand>
        <name>substrate</name>
    </ligand>
</feature>
<feature type="binding site" evidence="4">
    <location>
        <position position="226"/>
    </location>
    <ligand>
        <name>substrate</name>
    </ligand>
</feature>
<dbReference type="PROSITE" id="PS00629">
    <property type="entry name" value="IMP_1"/>
    <property type="match status" value="1"/>
</dbReference>
<evidence type="ECO:0000313" key="6">
    <source>
        <dbReference type="Proteomes" id="UP001143543"/>
    </source>
</evidence>
<keyword evidence="2 4" id="KW-0479">Metal-binding</keyword>
<dbReference type="InterPro" id="IPR006240">
    <property type="entry name" value="CysQ"/>
</dbReference>
<organism evidence="5 6">
    <name type="scientific">Neptunitalea lumnitzerae</name>
    <dbReference type="NCBI Taxonomy" id="2965509"/>
    <lineage>
        <taxon>Bacteria</taxon>
        <taxon>Pseudomonadati</taxon>
        <taxon>Bacteroidota</taxon>
        <taxon>Flavobacteriia</taxon>
        <taxon>Flavobacteriales</taxon>
        <taxon>Flavobacteriaceae</taxon>
        <taxon>Neptunitalea</taxon>
    </lineage>
</organism>
<comment type="catalytic activity">
    <reaction evidence="1 4">
        <text>adenosine 3',5'-bisphosphate + H2O = AMP + phosphate</text>
        <dbReference type="Rhea" id="RHEA:10040"/>
        <dbReference type="ChEBI" id="CHEBI:15377"/>
        <dbReference type="ChEBI" id="CHEBI:43474"/>
        <dbReference type="ChEBI" id="CHEBI:58343"/>
        <dbReference type="ChEBI" id="CHEBI:456215"/>
        <dbReference type="EC" id="3.1.3.7"/>
    </reaction>
</comment>
<dbReference type="EC" id="3.1.3.7" evidence="4"/>
<dbReference type="Gene3D" id="3.40.190.80">
    <property type="match status" value="1"/>
</dbReference>
<dbReference type="HAMAP" id="MF_02095">
    <property type="entry name" value="CysQ"/>
    <property type="match status" value="1"/>
</dbReference>
<dbReference type="Pfam" id="PF00459">
    <property type="entry name" value="Inositol_P"/>
    <property type="match status" value="1"/>
</dbReference>
<evidence type="ECO:0000256" key="3">
    <source>
        <dbReference type="ARBA" id="ARBA00022842"/>
    </source>
</evidence>
<sequence length="267" mass="30113">MITSLLLKAIKASIVAGEKIMYIYDNEDFEVDFKSDDSPLTKADLASHNEIVAILENTDIPVLSEEGKNIPYADRKGWEQLWIVDPIDGTKEFIKKNGEFTVNIALIENQKAVLGVIYVPVLKELYFSSVEHGAFKCYDVTAFDKESLEDWIAASDKLPVDKGRTKFTVVASRSHLSPETEAFIEDLKKEHGEIDTISKGSSLKLCMVAEGEADCYPRFAPTMEWDTAAGQAICEHAGFEVIDYKTQKPMLYNREELLNNWFLVKNK</sequence>
<comment type="subcellular location">
    <subcellularLocation>
        <location evidence="4">Cell membrane</location>
        <topology evidence="4">Peripheral membrane protein</topology>
        <orientation evidence="4">Cytoplasmic side</orientation>
    </subcellularLocation>
</comment>
<keyword evidence="4" id="KW-0378">Hydrolase</keyword>
<name>A0ABQ5MGV6_9FLAO</name>
<evidence type="ECO:0000313" key="5">
    <source>
        <dbReference type="EMBL" id="GLB48649.1"/>
    </source>
</evidence>
<protein>
    <recommendedName>
        <fullName evidence="4">3'(2'),5'-bisphosphate nucleotidase CysQ</fullName>
        <ecNumber evidence="4">3.1.3.7</ecNumber>
    </recommendedName>
    <alternativeName>
        <fullName evidence="4">3'(2'),5-bisphosphonucleoside 3'(2')-phosphohydrolase</fullName>
    </alternativeName>
    <alternativeName>
        <fullName evidence="4">3'-phosphoadenosine 5'-phosphate phosphatase</fullName>
        <shortName evidence="4">PAP phosphatase</shortName>
    </alternativeName>
</protein>
<dbReference type="NCBIfam" id="TIGR01331">
    <property type="entry name" value="bisphos_cysQ"/>
    <property type="match status" value="1"/>
</dbReference>
<dbReference type="Gene3D" id="3.30.540.10">
    <property type="entry name" value="Fructose-1,6-Bisphosphatase, subunit A, domain 1"/>
    <property type="match status" value="1"/>
</dbReference>
<dbReference type="CDD" id="cd01638">
    <property type="entry name" value="CysQ"/>
    <property type="match status" value="1"/>
</dbReference>
<accession>A0ABQ5MGV6</accession>
<comment type="similarity">
    <text evidence="4">Belongs to the inositol monophosphatase superfamily. CysQ family.</text>
</comment>
<dbReference type="PANTHER" id="PTHR43028:SF5">
    <property type="entry name" value="3'(2'),5'-BISPHOSPHATE NUCLEOTIDASE 1"/>
    <property type="match status" value="1"/>
</dbReference>